<reference evidence="3" key="1">
    <citation type="journal article" date="2016" name="Genome Announc.">
        <title>Revised genome sequence of the purple photosynthetic bacterium Blastochloris viridis.</title>
        <authorList>
            <person name="Liu L.N."/>
            <person name="Faulkner M."/>
            <person name="Liu X."/>
            <person name="Huang F."/>
            <person name="Darby A.C."/>
            <person name="Hall N."/>
        </authorList>
    </citation>
    <scope>NUCLEOTIDE SEQUENCE [LARGE SCALE GENOMIC DNA]</scope>
    <source>
        <strain evidence="3">ATCC 19567 / DSM 133 / F</strain>
    </source>
</reference>
<evidence type="ECO:0000313" key="3">
    <source>
        <dbReference type="Proteomes" id="UP000065734"/>
    </source>
</evidence>
<dbReference type="KEGG" id="bvr:BVIR_655"/>
<gene>
    <name evidence="2" type="ORF">BVIRIDIS_00990</name>
</gene>
<dbReference type="STRING" id="1079.BVIR_655"/>
<protein>
    <recommendedName>
        <fullName evidence="4">EfeO-type cupredoxin-like domain-containing protein</fullName>
    </recommendedName>
</protein>
<keyword evidence="1" id="KW-0732">Signal</keyword>
<dbReference type="EMBL" id="LN907867">
    <property type="protein sequence ID" value="CUU41111.1"/>
    <property type="molecule type" value="Genomic_DNA"/>
</dbReference>
<dbReference type="RefSeq" id="WP_058124816.1">
    <property type="nucleotide sequence ID" value="NZ_AP014854.2"/>
</dbReference>
<keyword evidence="3" id="KW-1185">Reference proteome</keyword>
<accession>A0A0P0J458</accession>
<dbReference type="AlphaFoldDB" id="A0A0P0J458"/>
<evidence type="ECO:0008006" key="4">
    <source>
        <dbReference type="Google" id="ProtNLM"/>
    </source>
</evidence>
<proteinExistence type="predicted"/>
<dbReference type="Proteomes" id="UP000065734">
    <property type="component" value="Chromosome I"/>
</dbReference>
<evidence type="ECO:0000256" key="1">
    <source>
        <dbReference type="SAM" id="SignalP"/>
    </source>
</evidence>
<feature type="signal peptide" evidence="1">
    <location>
        <begin position="1"/>
        <end position="39"/>
    </location>
</feature>
<sequence>MQVFPVRSFPTAISPARVSRAWLSVALVAAVAVATPVSAQTGEPVATPPAPAAAATGDVTGSVPPVVELVIERVDGELRCQQLRPRLPANTAAQLRLTNRSGGRAVFDATEFLVVSKNLKGVSDSDAFLGRVGLEDGTSVVLNLRTPKRPGEYPFACTESAKLDSPGPSGKTVESRKSDGVLVIGAAD</sequence>
<feature type="chain" id="PRO_5009792012" description="EfeO-type cupredoxin-like domain-containing protein" evidence="1">
    <location>
        <begin position="40"/>
        <end position="188"/>
    </location>
</feature>
<name>A0A0P0J458_BLAVI</name>
<organism evidence="2 3">
    <name type="scientific">Blastochloris viridis</name>
    <name type="common">Rhodopseudomonas viridis</name>
    <dbReference type="NCBI Taxonomy" id="1079"/>
    <lineage>
        <taxon>Bacteria</taxon>
        <taxon>Pseudomonadati</taxon>
        <taxon>Pseudomonadota</taxon>
        <taxon>Alphaproteobacteria</taxon>
        <taxon>Hyphomicrobiales</taxon>
        <taxon>Blastochloridaceae</taxon>
        <taxon>Blastochloris</taxon>
    </lineage>
</organism>
<evidence type="ECO:0000313" key="2">
    <source>
        <dbReference type="EMBL" id="CUU41111.1"/>
    </source>
</evidence>